<gene>
    <name evidence="1" type="ORF">AC2117_00145</name>
</gene>
<dbReference type="AlphaFoldDB" id="A0A446ZEY0"/>
<evidence type="ECO:0000313" key="2">
    <source>
        <dbReference type="Proteomes" id="UP000294355"/>
    </source>
</evidence>
<evidence type="ECO:0008006" key="3">
    <source>
        <dbReference type="Google" id="ProtNLM"/>
    </source>
</evidence>
<proteinExistence type="predicted"/>
<protein>
    <recommendedName>
        <fullName evidence="3">HEAT repeat domain-containing protein</fullName>
    </recommendedName>
</protein>
<dbReference type="RefSeq" id="WP_133971227.1">
    <property type="nucleotide sequence ID" value="NZ_LS999521.1"/>
</dbReference>
<evidence type="ECO:0000313" key="1">
    <source>
        <dbReference type="EMBL" id="VAX43016.1"/>
    </source>
</evidence>
<name>A0A446ZEY0_ACICA</name>
<accession>A0A446ZEY0</accession>
<organism evidence="1 2">
    <name type="scientific">Acinetobacter calcoaceticus</name>
    <dbReference type="NCBI Taxonomy" id="471"/>
    <lineage>
        <taxon>Bacteria</taxon>
        <taxon>Pseudomonadati</taxon>
        <taxon>Pseudomonadota</taxon>
        <taxon>Gammaproteobacteria</taxon>
        <taxon>Moraxellales</taxon>
        <taxon>Moraxellaceae</taxon>
        <taxon>Acinetobacter</taxon>
        <taxon>Acinetobacter calcoaceticus/baumannii complex</taxon>
    </lineage>
</organism>
<dbReference type="EMBL" id="LS999521">
    <property type="protein sequence ID" value="VAX43016.1"/>
    <property type="molecule type" value="Genomic_DNA"/>
</dbReference>
<dbReference type="Proteomes" id="UP000294355">
    <property type="component" value="Chromosome"/>
</dbReference>
<sequence length="271" mass="30954">MNKQFNFNKVFNHIESVFSKNSINLDKFNTYLSPKVYQTIGEYLLELLERKHDFVPSFNPAISSRTTLLQTQSIHLELEILPANIPPRNFISPNGSKQAIGVLIGSAKIQIFSKKNDKKEIIEISKEIISSGQSTLIDHELVVIENNSTVSTYLLYLTDNTNVTNESIREVYSINTGKFSHIVSNSLASSRLELMLFTMGHMNYKACSDVAEHLAFNHSDYFIRWEATRTFCKVNPDQAEIFLSRVLAEEQHPHVINAINQSLFLIQNRNK</sequence>
<reference evidence="1 2" key="1">
    <citation type="submission" date="2018-08" db="EMBL/GenBank/DDBJ databases">
        <authorList>
            <person name="Gonzaga-Molto A."/>
        </authorList>
    </citation>
    <scope>NUCLEOTIDE SEQUENCE [LARGE SCALE GENOMIC DNA]</scope>
    <source>
        <strain evidence="1">Acinetobacter calcoaceticus str. 2117</strain>
    </source>
</reference>